<dbReference type="PANTHER" id="PTHR46594">
    <property type="entry name" value="P-TYPE CATION-TRANSPORTING ATPASE"/>
    <property type="match status" value="1"/>
</dbReference>
<comment type="caution">
    <text evidence="4">The sequence shown here is derived from an EMBL/GenBank/DDBJ whole genome shotgun (WGS) entry which is preliminary data.</text>
</comment>
<dbReference type="PANTHER" id="PTHR46594:SF4">
    <property type="entry name" value="P-TYPE CATION-TRANSPORTING ATPASE"/>
    <property type="match status" value="1"/>
</dbReference>
<evidence type="ECO:0000256" key="2">
    <source>
        <dbReference type="SAM" id="SignalP"/>
    </source>
</evidence>
<dbReference type="RefSeq" id="WP_311494641.1">
    <property type="nucleotide sequence ID" value="NZ_JAVRHO010000008.1"/>
</dbReference>
<dbReference type="InterPro" id="IPR036163">
    <property type="entry name" value="HMA_dom_sf"/>
</dbReference>
<dbReference type="EMBL" id="JAVRHO010000008">
    <property type="protein sequence ID" value="MDT0646471.1"/>
    <property type="molecule type" value="Genomic_DNA"/>
</dbReference>
<name>A0ABU3CJJ2_9FLAO</name>
<organism evidence="4 5">
    <name type="scientific">Autumnicola lenta</name>
    <dbReference type="NCBI Taxonomy" id="3075593"/>
    <lineage>
        <taxon>Bacteria</taxon>
        <taxon>Pseudomonadati</taxon>
        <taxon>Bacteroidota</taxon>
        <taxon>Flavobacteriia</taxon>
        <taxon>Flavobacteriales</taxon>
        <taxon>Flavobacteriaceae</taxon>
        <taxon>Autumnicola</taxon>
    </lineage>
</organism>
<keyword evidence="1" id="KW-0479">Metal-binding</keyword>
<feature type="chain" id="PRO_5046392991" evidence="2">
    <location>
        <begin position="28"/>
        <end position="125"/>
    </location>
</feature>
<evidence type="ECO:0000313" key="5">
    <source>
        <dbReference type="Proteomes" id="UP001245285"/>
    </source>
</evidence>
<feature type="signal peptide" evidence="2">
    <location>
        <begin position="1"/>
        <end position="27"/>
    </location>
</feature>
<dbReference type="Proteomes" id="UP001245285">
    <property type="component" value="Unassembled WGS sequence"/>
</dbReference>
<feature type="domain" description="HMA" evidence="3">
    <location>
        <begin position="47"/>
        <end position="114"/>
    </location>
</feature>
<accession>A0ABU3CJJ2</accession>
<evidence type="ECO:0000256" key="1">
    <source>
        <dbReference type="ARBA" id="ARBA00022723"/>
    </source>
</evidence>
<dbReference type="Gene3D" id="3.30.70.100">
    <property type="match status" value="1"/>
</dbReference>
<dbReference type="CDD" id="cd00371">
    <property type="entry name" value="HMA"/>
    <property type="match status" value="1"/>
</dbReference>
<reference evidence="4 5" key="1">
    <citation type="submission" date="2023-09" db="EMBL/GenBank/DDBJ databases">
        <authorList>
            <person name="Rey-Velasco X."/>
        </authorList>
    </citation>
    <scope>NUCLEOTIDE SEQUENCE [LARGE SCALE GENOMIC DNA]</scope>
    <source>
        <strain evidence="4 5">F260</strain>
    </source>
</reference>
<proteinExistence type="predicted"/>
<dbReference type="Pfam" id="PF00403">
    <property type="entry name" value="HMA"/>
    <property type="match status" value="1"/>
</dbReference>
<evidence type="ECO:0000259" key="3">
    <source>
        <dbReference type="PROSITE" id="PS50846"/>
    </source>
</evidence>
<sequence>MKQLIKKVVAVMLTGAAILFSYSTANAQKSEIQQNETELEDKKMMSSVLHLKIKGMHCESGCANGIDAMLKEQQGIIKSKTSFDQSSAVIEYDPILISEEEIVSLITGRGFEVEVVTEKGDIPQD</sequence>
<evidence type="ECO:0000313" key="4">
    <source>
        <dbReference type="EMBL" id="MDT0646471.1"/>
    </source>
</evidence>
<gene>
    <name evidence="4" type="ORF">RM545_07205</name>
</gene>
<dbReference type="SUPFAM" id="SSF55008">
    <property type="entry name" value="HMA, heavy metal-associated domain"/>
    <property type="match status" value="1"/>
</dbReference>
<keyword evidence="2" id="KW-0732">Signal</keyword>
<dbReference type="PROSITE" id="PS50846">
    <property type="entry name" value="HMA_2"/>
    <property type="match status" value="1"/>
</dbReference>
<protein>
    <submittedName>
        <fullName evidence="4">Heavy metal-associated domain-containing protein</fullName>
    </submittedName>
</protein>
<keyword evidence="5" id="KW-1185">Reference proteome</keyword>
<dbReference type="InterPro" id="IPR006121">
    <property type="entry name" value="HMA_dom"/>
</dbReference>